<gene>
    <name evidence="2" type="ORF">SAMN02746089_00763</name>
</gene>
<protein>
    <submittedName>
        <fullName evidence="2">Uncharacterized conserved protein YqhQ</fullName>
    </submittedName>
</protein>
<evidence type="ECO:0000313" key="2">
    <source>
        <dbReference type="EMBL" id="SHE76521.1"/>
    </source>
</evidence>
<name>A0A1M4W5I3_9THEO</name>
<dbReference type="InterPro" id="IPR010787">
    <property type="entry name" value="DUF1385"/>
</dbReference>
<dbReference type="PANTHER" id="PTHR42867">
    <property type="entry name" value="MEMBRANE PROTEIN-RELATED"/>
    <property type="match status" value="1"/>
</dbReference>
<keyword evidence="3" id="KW-1185">Reference proteome</keyword>
<dbReference type="Pfam" id="PF07136">
    <property type="entry name" value="DUF1385"/>
    <property type="match status" value="1"/>
</dbReference>
<feature type="transmembrane region" description="Helical" evidence="1">
    <location>
        <begin position="96"/>
        <end position="119"/>
    </location>
</feature>
<reference evidence="2 3" key="1">
    <citation type="submission" date="2016-11" db="EMBL/GenBank/DDBJ databases">
        <authorList>
            <person name="Jaros S."/>
            <person name="Januszkiewicz K."/>
            <person name="Wedrychowicz H."/>
        </authorList>
    </citation>
    <scope>NUCLEOTIDE SEQUENCE [LARGE SCALE GENOMIC DNA]</scope>
    <source>
        <strain evidence="2 3">DSM 17918</strain>
    </source>
</reference>
<evidence type="ECO:0000313" key="3">
    <source>
        <dbReference type="Proteomes" id="UP000184088"/>
    </source>
</evidence>
<keyword evidence="1" id="KW-0812">Transmembrane</keyword>
<feature type="transmembrane region" description="Helical" evidence="1">
    <location>
        <begin position="139"/>
        <end position="156"/>
    </location>
</feature>
<organism evidence="2 3">
    <name type="scientific">Caldanaerobius fijiensis DSM 17918</name>
    <dbReference type="NCBI Taxonomy" id="1121256"/>
    <lineage>
        <taxon>Bacteria</taxon>
        <taxon>Bacillati</taxon>
        <taxon>Bacillota</taxon>
        <taxon>Clostridia</taxon>
        <taxon>Thermoanaerobacterales</taxon>
        <taxon>Thermoanaerobacteraceae</taxon>
        <taxon>Caldanaerobius</taxon>
    </lineage>
</organism>
<proteinExistence type="predicted"/>
<dbReference type="AlphaFoldDB" id="A0A1M4W5I3"/>
<evidence type="ECO:0000256" key="1">
    <source>
        <dbReference type="SAM" id="Phobius"/>
    </source>
</evidence>
<dbReference type="Proteomes" id="UP000184088">
    <property type="component" value="Unassembled WGS sequence"/>
</dbReference>
<keyword evidence="1" id="KW-0472">Membrane</keyword>
<sequence>MNRKFDYGGQAVIEGVMMRGINGYAIAVRKQDGSIELFKQRFLPITRKFPFLNIPFLRGTFVLLDSLLVGIKSLMYSADVVEGNEQSKDNSVKNLLFMYASITISVAFAVLLFFVLPTYASSFLKGAVRSYIGLNAIEGMLRVLIFLAYLSLISLMKDIQRVFEYHGAEHKVIHCFEHDQELTVENARKYSTLHPRCGTNFLFIVMIVSIIVFSLFQWPSLKDRIVLRIILLPVVAGISYEFIKLAGRSENRFIKVLTYLGLYLQRFTTREPDDSQLEVAICSLKGVLDEGKTIECP</sequence>
<keyword evidence="1" id="KW-1133">Transmembrane helix</keyword>
<feature type="transmembrane region" description="Helical" evidence="1">
    <location>
        <begin position="198"/>
        <end position="219"/>
    </location>
</feature>
<dbReference type="EMBL" id="FQVH01000005">
    <property type="protein sequence ID" value="SHE76521.1"/>
    <property type="molecule type" value="Genomic_DNA"/>
</dbReference>
<accession>A0A1M4W5I3</accession>
<dbReference type="PANTHER" id="PTHR42867:SF1">
    <property type="entry name" value="MEMBRANE PROTEIN-RELATED"/>
    <property type="match status" value="1"/>
</dbReference>
<dbReference type="STRING" id="1121256.SAMN02746089_00763"/>
<feature type="transmembrane region" description="Helical" evidence="1">
    <location>
        <begin position="225"/>
        <end position="243"/>
    </location>
</feature>